<keyword evidence="4" id="KW-0862">Zinc</keyword>
<sequence>MTIPYQVHPRGISEGADLAATSLIEMSQASLMLPSDPLVESWDYYAAPEPAHFEEVDVDQNFCSDFVCCGVALPDLHALLQHYEESHVKMEDADDVYTVHPHGYGKYGPPANPKRRIIAVGIEQQDATSEYPSAFDTTVFRTVTPAHHQYYGTNNGFHYAPKRPRSVPAGISADQHAINTLRAMLPPVFSNTPPDNSLKLIHTALSSTINPPRPPAKRNSHDSDDSEDEEHAGKDRPYACQVAGCGKTYKNPNGLKYHTLHGHDRDGKDTVEKPHRCPFPNCSKRYKNPNGLKYHVQHGHQGQTPPGKATVASLKSIAGLNQIEAAIKREQAVRAQQAARSLHMEL</sequence>
<dbReference type="InterPro" id="IPR036236">
    <property type="entry name" value="Znf_C2H2_sf"/>
</dbReference>
<dbReference type="STRING" id="1246581.A0A2H9TIS0"/>
<evidence type="ECO:0000256" key="2">
    <source>
        <dbReference type="ARBA" id="ARBA00022737"/>
    </source>
</evidence>
<dbReference type="PROSITE" id="PS50157">
    <property type="entry name" value="ZINC_FINGER_C2H2_2"/>
    <property type="match status" value="2"/>
</dbReference>
<gene>
    <name evidence="8" type="ORF">PSACC_02533</name>
</gene>
<proteinExistence type="predicted"/>
<evidence type="ECO:0000256" key="4">
    <source>
        <dbReference type="ARBA" id="ARBA00022833"/>
    </source>
</evidence>
<evidence type="ECO:0000259" key="7">
    <source>
        <dbReference type="PROSITE" id="PS50157"/>
    </source>
</evidence>
<evidence type="ECO:0000256" key="5">
    <source>
        <dbReference type="PROSITE-ProRule" id="PRU00042"/>
    </source>
</evidence>
<dbReference type="Gene3D" id="3.30.160.60">
    <property type="entry name" value="Classic Zinc Finger"/>
    <property type="match status" value="2"/>
</dbReference>
<organism evidence="8 9">
    <name type="scientific">Paramicrosporidium saccamoebae</name>
    <dbReference type="NCBI Taxonomy" id="1246581"/>
    <lineage>
        <taxon>Eukaryota</taxon>
        <taxon>Fungi</taxon>
        <taxon>Fungi incertae sedis</taxon>
        <taxon>Cryptomycota</taxon>
        <taxon>Cryptomycota incertae sedis</taxon>
        <taxon>Paramicrosporidium</taxon>
    </lineage>
</organism>
<keyword evidence="9" id="KW-1185">Reference proteome</keyword>
<dbReference type="OrthoDB" id="3269380at2759"/>
<evidence type="ECO:0000256" key="6">
    <source>
        <dbReference type="SAM" id="MobiDB-lite"/>
    </source>
</evidence>
<comment type="caution">
    <text evidence="8">The sequence shown here is derived from an EMBL/GenBank/DDBJ whole genome shotgun (WGS) entry which is preliminary data.</text>
</comment>
<dbReference type="InterPro" id="IPR051580">
    <property type="entry name" value="ZnF-Chromatin_assoc"/>
</dbReference>
<keyword evidence="3 5" id="KW-0863">Zinc-finger</keyword>
<dbReference type="GO" id="GO:0008270">
    <property type="term" value="F:zinc ion binding"/>
    <property type="evidence" value="ECO:0007669"/>
    <property type="project" value="UniProtKB-KW"/>
</dbReference>
<feature type="region of interest" description="Disordered" evidence="6">
    <location>
        <begin position="206"/>
        <end position="235"/>
    </location>
</feature>
<dbReference type="PROSITE" id="PS00028">
    <property type="entry name" value="ZINC_FINGER_C2H2_1"/>
    <property type="match status" value="2"/>
</dbReference>
<dbReference type="EMBL" id="MTSL01000168">
    <property type="protein sequence ID" value="PJF17643.1"/>
    <property type="molecule type" value="Genomic_DNA"/>
</dbReference>
<keyword evidence="1" id="KW-0479">Metal-binding</keyword>
<dbReference type="Proteomes" id="UP000240830">
    <property type="component" value="Unassembled WGS sequence"/>
</dbReference>
<feature type="domain" description="C2H2-type" evidence="7">
    <location>
        <begin position="238"/>
        <end position="268"/>
    </location>
</feature>
<feature type="domain" description="C2H2-type" evidence="7">
    <location>
        <begin position="275"/>
        <end position="305"/>
    </location>
</feature>
<name>A0A2H9TIS0_9FUNG</name>
<dbReference type="PANTHER" id="PTHR23057:SF0">
    <property type="entry name" value="JUXTAPOSED WITH ANOTHER ZINC FINGER PROTEIN 1"/>
    <property type="match status" value="1"/>
</dbReference>
<protein>
    <submittedName>
        <fullName evidence="8">Zinc finger, C2H2 domain-containing protein</fullName>
    </submittedName>
</protein>
<evidence type="ECO:0000313" key="8">
    <source>
        <dbReference type="EMBL" id="PJF17643.1"/>
    </source>
</evidence>
<keyword evidence="2" id="KW-0677">Repeat</keyword>
<dbReference type="PANTHER" id="PTHR23057">
    <property type="entry name" value="JUXTAPOSED WITH ANOTHER ZINC FINGER PROTEIN 1"/>
    <property type="match status" value="1"/>
</dbReference>
<evidence type="ECO:0000313" key="9">
    <source>
        <dbReference type="Proteomes" id="UP000240830"/>
    </source>
</evidence>
<reference evidence="8 9" key="1">
    <citation type="submission" date="2016-10" db="EMBL/GenBank/DDBJ databases">
        <title>The genome of Paramicrosporidium saccamoebae is the missing link in understanding Cryptomycota and Microsporidia evolution.</title>
        <authorList>
            <person name="Quandt C.A."/>
            <person name="Beaudet D."/>
            <person name="Corsaro D."/>
            <person name="Michel R."/>
            <person name="Corradi N."/>
            <person name="James T."/>
        </authorList>
    </citation>
    <scope>NUCLEOTIDE SEQUENCE [LARGE SCALE GENOMIC DNA]</scope>
    <source>
        <strain evidence="8 9">KSL3</strain>
    </source>
</reference>
<dbReference type="GO" id="GO:0005634">
    <property type="term" value="C:nucleus"/>
    <property type="evidence" value="ECO:0007669"/>
    <property type="project" value="TreeGrafter"/>
</dbReference>
<accession>A0A2H9TIS0</accession>
<dbReference type="SUPFAM" id="SSF57667">
    <property type="entry name" value="beta-beta-alpha zinc fingers"/>
    <property type="match status" value="2"/>
</dbReference>
<dbReference type="InterPro" id="IPR013087">
    <property type="entry name" value="Znf_C2H2_type"/>
</dbReference>
<evidence type="ECO:0000256" key="1">
    <source>
        <dbReference type="ARBA" id="ARBA00022723"/>
    </source>
</evidence>
<dbReference type="SMART" id="SM00355">
    <property type="entry name" value="ZnF_C2H2"/>
    <property type="match status" value="3"/>
</dbReference>
<evidence type="ECO:0000256" key="3">
    <source>
        <dbReference type="ARBA" id="ARBA00022771"/>
    </source>
</evidence>
<dbReference type="AlphaFoldDB" id="A0A2H9TIS0"/>